<accession>A0A0F9VPX4</accession>
<comment type="caution">
    <text evidence="2">The sequence shown here is derived from an EMBL/GenBank/DDBJ whole genome shotgun (WGS) entry which is preliminary data.</text>
</comment>
<feature type="region of interest" description="Disordered" evidence="1">
    <location>
        <begin position="1"/>
        <end position="41"/>
    </location>
</feature>
<reference evidence="2" key="1">
    <citation type="journal article" date="2015" name="Nature">
        <title>Complex archaea that bridge the gap between prokaryotes and eukaryotes.</title>
        <authorList>
            <person name="Spang A."/>
            <person name="Saw J.H."/>
            <person name="Jorgensen S.L."/>
            <person name="Zaremba-Niedzwiedzka K."/>
            <person name="Martijn J."/>
            <person name="Lind A.E."/>
            <person name="van Eijk R."/>
            <person name="Schleper C."/>
            <person name="Guy L."/>
            <person name="Ettema T.J."/>
        </authorList>
    </citation>
    <scope>NUCLEOTIDE SEQUENCE</scope>
</reference>
<dbReference type="EMBL" id="LAZR01000466">
    <property type="protein sequence ID" value="KKN67798.1"/>
    <property type="molecule type" value="Genomic_DNA"/>
</dbReference>
<evidence type="ECO:0000313" key="2">
    <source>
        <dbReference type="EMBL" id="KKN67798.1"/>
    </source>
</evidence>
<sequence length="88" mass="8961">MADESSGSTKMQFGSITGEVPVSAQSQGAGAGTAQSGGAAAIGADPFSKEIDDAFDQARITERIIITKRKLRQSVAERQSQGGSSGTI</sequence>
<protein>
    <submittedName>
        <fullName evidence="2">Uncharacterized protein</fullName>
    </submittedName>
</protein>
<proteinExistence type="predicted"/>
<gene>
    <name evidence="2" type="ORF">LCGC14_0458310</name>
</gene>
<dbReference type="AlphaFoldDB" id="A0A0F9VPX4"/>
<feature type="compositionally biased region" description="Polar residues" evidence="1">
    <location>
        <begin position="1"/>
        <end position="15"/>
    </location>
</feature>
<name>A0A0F9VPX4_9ZZZZ</name>
<feature type="compositionally biased region" description="Low complexity" evidence="1">
    <location>
        <begin position="23"/>
        <end position="41"/>
    </location>
</feature>
<evidence type="ECO:0000256" key="1">
    <source>
        <dbReference type="SAM" id="MobiDB-lite"/>
    </source>
</evidence>
<organism evidence="2">
    <name type="scientific">marine sediment metagenome</name>
    <dbReference type="NCBI Taxonomy" id="412755"/>
    <lineage>
        <taxon>unclassified sequences</taxon>
        <taxon>metagenomes</taxon>
        <taxon>ecological metagenomes</taxon>
    </lineage>
</organism>